<reference evidence="1" key="1">
    <citation type="submission" date="2020-08" db="EMBL/GenBank/DDBJ databases">
        <title>Genome sequencing and assembly of the red palm weevil Rhynchophorus ferrugineus.</title>
        <authorList>
            <person name="Dias G.B."/>
            <person name="Bergman C.M."/>
            <person name="Manee M."/>
        </authorList>
    </citation>
    <scope>NUCLEOTIDE SEQUENCE</scope>
    <source>
        <strain evidence="1">AA-2017</strain>
        <tissue evidence="1">Whole larva</tissue>
    </source>
</reference>
<proteinExistence type="predicted"/>
<gene>
    <name evidence="1" type="ORF">GWI33_005910</name>
</gene>
<dbReference type="EMBL" id="JAACXV010000004">
    <property type="protein sequence ID" value="KAF7287546.1"/>
    <property type="molecule type" value="Genomic_DNA"/>
</dbReference>
<dbReference type="OrthoDB" id="8193444at2759"/>
<name>A0A834MLG6_RHYFE</name>
<accession>A0A834MLG6</accession>
<comment type="caution">
    <text evidence="1">The sequence shown here is derived from an EMBL/GenBank/DDBJ whole genome shotgun (WGS) entry which is preliminary data.</text>
</comment>
<evidence type="ECO:0000313" key="2">
    <source>
        <dbReference type="Proteomes" id="UP000625711"/>
    </source>
</evidence>
<dbReference type="PANTHER" id="PTHR38681:SF1">
    <property type="entry name" value="RETROVIRUS-RELATED POL POLYPROTEIN FROM TRANSPOSON 412-LIKE PROTEIN"/>
    <property type="match status" value="1"/>
</dbReference>
<sequence>MYGTILKLPGEMFQATESKIDEAEFVRKLKSTMRQLKPVEATNQAKEKPYINADLQEVPFVFVRRDQTKTPLSPSYEGPFRVLHRKEKYFEIDKNGKEDNVSIDRLKPAYISQESQIYEEHSYCQTSHKTHL</sequence>
<evidence type="ECO:0000313" key="1">
    <source>
        <dbReference type="EMBL" id="KAF7287546.1"/>
    </source>
</evidence>
<dbReference type="PANTHER" id="PTHR38681">
    <property type="entry name" value="RETROVIRUS-RELATED POL POLYPROTEIN FROM TRANSPOSON 412-LIKE PROTEIN-RELATED"/>
    <property type="match status" value="1"/>
</dbReference>
<dbReference type="AlphaFoldDB" id="A0A834MLG6"/>
<keyword evidence="2" id="KW-1185">Reference proteome</keyword>
<dbReference type="Proteomes" id="UP000625711">
    <property type="component" value="Unassembled WGS sequence"/>
</dbReference>
<protein>
    <submittedName>
        <fullName evidence="1">Uncharacterized protein</fullName>
    </submittedName>
</protein>
<organism evidence="1 2">
    <name type="scientific">Rhynchophorus ferrugineus</name>
    <name type="common">Red palm weevil</name>
    <name type="synonym">Curculio ferrugineus</name>
    <dbReference type="NCBI Taxonomy" id="354439"/>
    <lineage>
        <taxon>Eukaryota</taxon>
        <taxon>Metazoa</taxon>
        <taxon>Ecdysozoa</taxon>
        <taxon>Arthropoda</taxon>
        <taxon>Hexapoda</taxon>
        <taxon>Insecta</taxon>
        <taxon>Pterygota</taxon>
        <taxon>Neoptera</taxon>
        <taxon>Endopterygota</taxon>
        <taxon>Coleoptera</taxon>
        <taxon>Polyphaga</taxon>
        <taxon>Cucujiformia</taxon>
        <taxon>Curculionidae</taxon>
        <taxon>Dryophthorinae</taxon>
        <taxon>Rhynchophorus</taxon>
    </lineage>
</organism>